<feature type="region of interest" description="Disordered" evidence="1">
    <location>
        <begin position="175"/>
        <end position="194"/>
    </location>
</feature>
<dbReference type="PANTHER" id="PTHR35811:SF1">
    <property type="entry name" value="HTH OST-TYPE DOMAIN-CONTAINING PROTEIN"/>
    <property type="match status" value="1"/>
</dbReference>
<name>A0ABU1VT53_9GAMM</name>
<gene>
    <name evidence="3" type="ORF">J2X04_003042</name>
</gene>
<dbReference type="PROSITE" id="PS51644">
    <property type="entry name" value="HTH_OST"/>
    <property type="match status" value="1"/>
</dbReference>
<dbReference type="RefSeq" id="WP_310055694.1">
    <property type="nucleotide sequence ID" value="NZ_JAVDVW010000002.1"/>
</dbReference>
<evidence type="ECO:0000259" key="2">
    <source>
        <dbReference type="PROSITE" id="PS51644"/>
    </source>
</evidence>
<feature type="domain" description="HTH OST-type" evidence="2">
    <location>
        <begin position="201"/>
        <end position="281"/>
    </location>
</feature>
<dbReference type="EMBL" id="JAVDVW010000002">
    <property type="protein sequence ID" value="MDR7100661.1"/>
    <property type="molecule type" value="Genomic_DNA"/>
</dbReference>
<dbReference type="InterPro" id="IPR041966">
    <property type="entry name" value="LOTUS-like"/>
</dbReference>
<dbReference type="Gene3D" id="3.30.420.610">
    <property type="entry name" value="LOTUS domain-like"/>
    <property type="match status" value="1"/>
</dbReference>
<dbReference type="Proteomes" id="UP001267878">
    <property type="component" value="Unassembled WGS sequence"/>
</dbReference>
<dbReference type="CDD" id="cd10146">
    <property type="entry name" value="LabA_like_C"/>
    <property type="match status" value="1"/>
</dbReference>
<sequence>MKPRSSLTSDDQRRMAVLIDADNAQPAVIEGLLAEVAKYGVASVKRIYGDFTSNQQSQWKKALLKHSINPVQQFAYTSGKNATDSSLIIDAMDLMYTRRFDGFCLVSSDSDFTRLAQRLREEGLTVYGFGERKTPDAFVQACDKFIYTEVLRAEGPAPVVAPVKAAKPVAKKAAKQAKPPVAPAPAAPVTAAPAADKPAGPLPLPLELIRQAIEEASDEEGWAHLGSVGNYLTKIRPDFDPRLYGQKKLSDLLRQHPRHFTVEERTTPGSTGKTLFVRAVE</sequence>
<dbReference type="Pfam" id="PF01936">
    <property type="entry name" value="NYN"/>
    <property type="match status" value="1"/>
</dbReference>
<dbReference type="InterPro" id="IPR025605">
    <property type="entry name" value="OST-HTH/LOTUS_dom"/>
</dbReference>
<accession>A0ABU1VT53</accession>
<evidence type="ECO:0000313" key="4">
    <source>
        <dbReference type="Proteomes" id="UP001267878"/>
    </source>
</evidence>
<dbReference type="PANTHER" id="PTHR35811">
    <property type="entry name" value="SLR1870 PROTEIN"/>
    <property type="match status" value="1"/>
</dbReference>
<dbReference type="InterPro" id="IPR021139">
    <property type="entry name" value="NYN"/>
</dbReference>
<organism evidence="3 4">
    <name type="scientific">Agrilutibacter niabensis</name>
    <dbReference type="NCBI Taxonomy" id="380628"/>
    <lineage>
        <taxon>Bacteria</taxon>
        <taxon>Pseudomonadati</taxon>
        <taxon>Pseudomonadota</taxon>
        <taxon>Gammaproteobacteria</taxon>
        <taxon>Lysobacterales</taxon>
        <taxon>Lysobacteraceae</taxon>
        <taxon>Agrilutibacter</taxon>
    </lineage>
</organism>
<dbReference type="CDD" id="cd11297">
    <property type="entry name" value="PIN_LabA-like_N_1"/>
    <property type="match status" value="1"/>
</dbReference>
<evidence type="ECO:0000256" key="1">
    <source>
        <dbReference type="SAM" id="MobiDB-lite"/>
    </source>
</evidence>
<dbReference type="Gene3D" id="3.40.50.1010">
    <property type="entry name" value="5'-nuclease"/>
    <property type="match status" value="1"/>
</dbReference>
<proteinExistence type="predicted"/>
<comment type="caution">
    <text evidence="3">The sequence shown here is derived from an EMBL/GenBank/DDBJ whole genome shotgun (WGS) entry which is preliminary data.</text>
</comment>
<evidence type="ECO:0000313" key="3">
    <source>
        <dbReference type="EMBL" id="MDR7100661.1"/>
    </source>
</evidence>
<dbReference type="Pfam" id="PF12872">
    <property type="entry name" value="OST-HTH"/>
    <property type="match status" value="1"/>
</dbReference>
<protein>
    <submittedName>
        <fullName evidence="3">Uncharacterized LabA/DUF88 family protein</fullName>
    </submittedName>
</protein>
<keyword evidence="4" id="KW-1185">Reference proteome</keyword>
<reference evidence="3 4" key="1">
    <citation type="submission" date="2023-07" db="EMBL/GenBank/DDBJ databases">
        <title>Sorghum-associated microbial communities from plants grown in Nebraska, USA.</title>
        <authorList>
            <person name="Schachtman D."/>
        </authorList>
    </citation>
    <scope>NUCLEOTIDE SEQUENCE [LARGE SCALE GENOMIC DNA]</scope>
    <source>
        <strain evidence="3 4">BE187</strain>
    </source>
</reference>